<evidence type="ECO:0000313" key="3">
    <source>
        <dbReference type="Proteomes" id="UP000523614"/>
    </source>
</evidence>
<protein>
    <submittedName>
        <fullName evidence="2">Uncharacterized protein</fullName>
    </submittedName>
</protein>
<name>A0A847H8B4_9CORY</name>
<organism evidence="2 3">
    <name type="scientific">Corynebacterium marinum</name>
    <dbReference type="NCBI Taxonomy" id="349751"/>
    <lineage>
        <taxon>Bacteria</taxon>
        <taxon>Bacillati</taxon>
        <taxon>Actinomycetota</taxon>
        <taxon>Actinomycetes</taxon>
        <taxon>Mycobacteriales</taxon>
        <taxon>Corynebacteriaceae</taxon>
        <taxon>Corynebacterium</taxon>
    </lineage>
</organism>
<dbReference type="EMBL" id="JAAYYP010000074">
    <property type="protein sequence ID" value="NLF90197.1"/>
    <property type="molecule type" value="Genomic_DNA"/>
</dbReference>
<accession>A0A847H8B4</accession>
<proteinExistence type="predicted"/>
<reference evidence="2 3" key="1">
    <citation type="journal article" date="2020" name="Biotechnol. Biofuels">
        <title>New insights from the biogas microbiome by comprehensive genome-resolved metagenomics of nearly 1600 species originating from multiple anaerobic digesters.</title>
        <authorList>
            <person name="Campanaro S."/>
            <person name="Treu L."/>
            <person name="Rodriguez-R L.M."/>
            <person name="Kovalovszki A."/>
            <person name="Ziels R.M."/>
            <person name="Maus I."/>
            <person name="Zhu X."/>
            <person name="Kougias P.G."/>
            <person name="Basile A."/>
            <person name="Luo G."/>
            <person name="Schluter A."/>
            <person name="Konstantinidis K.T."/>
            <person name="Angelidaki I."/>
        </authorList>
    </citation>
    <scope>NUCLEOTIDE SEQUENCE [LARGE SCALE GENOMIC DNA]</scope>
    <source>
        <strain evidence="2">AS06rmzACSIP_235</strain>
    </source>
</reference>
<dbReference type="AlphaFoldDB" id="A0A847H8B4"/>
<gene>
    <name evidence="2" type="ORF">GX570_02445</name>
</gene>
<comment type="caution">
    <text evidence="2">The sequence shown here is derived from an EMBL/GenBank/DDBJ whole genome shotgun (WGS) entry which is preliminary data.</text>
</comment>
<evidence type="ECO:0000256" key="1">
    <source>
        <dbReference type="SAM" id="MobiDB-lite"/>
    </source>
</evidence>
<sequence>MPFDAAKFTAAKFSPRTEAIPVPGLGAFFPEGEAPAVTVRGLTGPELGRCKEAAARNRDVAALLEGLLGGERAEKVQALREMVHGPEVPDDIAQRMEMLAIGSVDPQLDHSAAVKLAECYPVEFYQLTNAILRLTGQGRQPGKPGGSGNAPTSGPPST</sequence>
<feature type="region of interest" description="Disordered" evidence="1">
    <location>
        <begin position="136"/>
        <end position="158"/>
    </location>
</feature>
<dbReference type="Proteomes" id="UP000523614">
    <property type="component" value="Unassembled WGS sequence"/>
</dbReference>
<evidence type="ECO:0000313" key="2">
    <source>
        <dbReference type="EMBL" id="NLF90197.1"/>
    </source>
</evidence>